<accession>A0ACC1XDY4</accession>
<gene>
    <name evidence="1" type="ORF">OWV82_019140</name>
</gene>
<comment type="caution">
    <text evidence="1">The sequence shown here is derived from an EMBL/GenBank/DDBJ whole genome shotgun (WGS) entry which is preliminary data.</text>
</comment>
<organism evidence="1 2">
    <name type="scientific">Melia azedarach</name>
    <name type="common">Chinaberry tree</name>
    <dbReference type="NCBI Taxonomy" id="155640"/>
    <lineage>
        <taxon>Eukaryota</taxon>
        <taxon>Viridiplantae</taxon>
        <taxon>Streptophyta</taxon>
        <taxon>Embryophyta</taxon>
        <taxon>Tracheophyta</taxon>
        <taxon>Spermatophyta</taxon>
        <taxon>Magnoliopsida</taxon>
        <taxon>eudicotyledons</taxon>
        <taxon>Gunneridae</taxon>
        <taxon>Pentapetalae</taxon>
        <taxon>rosids</taxon>
        <taxon>malvids</taxon>
        <taxon>Sapindales</taxon>
        <taxon>Meliaceae</taxon>
        <taxon>Melia</taxon>
    </lineage>
</organism>
<reference evidence="1 2" key="1">
    <citation type="journal article" date="2023" name="Science">
        <title>Complex scaffold remodeling in plant triterpene biosynthesis.</title>
        <authorList>
            <person name="De La Pena R."/>
            <person name="Hodgson H."/>
            <person name="Liu J.C."/>
            <person name="Stephenson M.J."/>
            <person name="Martin A.C."/>
            <person name="Owen C."/>
            <person name="Harkess A."/>
            <person name="Leebens-Mack J."/>
            <person name="Jimenez L.E."/>
            <person name="Osbourn A."/>
            <person name="Sattely E.S."/>
        </authorList>
    </citation>
    <scope>NUCLEOTIDE SEQUENCE [LARGE SCALE GENOMIC DNA]</scope>
    <source>
        <strain evidence="2">cv. JPN11</strain>
        <tissue evidence="1">Leaf</tissue>
    </source>
</reference>
<dbReference type="EMBL" id="CM051403">
    <property type="protein sequence ID" value="KAJ4709337.1"/>
    <property type="molecule type" value="Genomic_DNA"/>
</dbReference>
<evidence type="ECO:0000313" key="1">
    <source>
        <dbReference type="EMBL" id="KAJ4709337.1"/>
    </source>
</evidence>
<protein>
    <submittedName>
        <fullName evidence="1">Uncharacterized protein</fullName>
    </submittedName>
</protein>
<name>A0ACC1XDY4_MELAZ</name>
<keyword evidence="2" id="KW-1185">Reference proteome</keyword>
<sequence>MLDNLNCGPHGYASHEASFAMENEYQSGGSMQMMPPNYHSNQQHMSYSSGPHGPKYGGHGWHHGGGGGGSWSGHNGTGYYGHGSAPGGMHGPGHRMSSNNMMSSEYHAGPGRMRMQNYGMHAENYDDYATGAHGGRQKVEWKAL</sequence>
<proteinExistence type="predicted"/>
<evidence type="ECO:0000313" key="2">
    <source>
        <dbReference type="Proteomes" id="UP001164539"/>
    </source>
</evidence>
<dbReference type="Proteomes" id="UP001164539">
    <property type="component" value="Chromosome 10"/>
</dbReference>